<dbReference type="PROSITE" id="PS00028">
    <property type="entry name" value="ZINC_FINGER_C2H2_1"/>
    <property type="match status" value="1"/>
</dbReference>
<protein>
    <submittedName>
        <fullName evidence="1">Uncharacterized protein</fullName>
    </submittedName>
</protein>
<dbReference type="AlphaFoldDB" id="A0A444BVE9"/>
<accession>A0A444BVE9</accession>
<dbReference type="InterPro" id="IPR036236">
    <property type="entry name" value="Znf_C2H2_sf"/>
</dbReference>
<organism evidence="1">
    <name type="scientific">Ensete ventricosum</name>
    <name type="common">Abyssinian banana</name>
    <name type="synonym">Musa ensete</name>
    <dbReference type="NCBI Taxonomy" id="4639"/>
    <lineage>
        <taxon>Eukaryota</taxon>
        <taxon>Viridiplantae</taxon>
        <taxon>Streptophyta</taxon>
        <taxon>Embryophyta</taxon>
        <taxon>Tracheophyta</taxon>
        <taxon>Spermatophyta</taxon>
        <taxon>Magnoliopsida</taxon>
        <taxon>Liliopsida</taxon>
        <taxon>Zingiberales</taxon>
        <taxon>Musaceae</taxon>
        <taxon>Ensete</taxon>
    </lineage>
</organism>
<evidence type="ECO:0000313" key="1">
    <source>
        <dbReference type="EMBL" id="RZR74627.1"/>
    </source>
</evidence>
<dbReference type="Proteomes" id="UP000290560">
    <property type="component" value="Unassembled WGS sequence"/>
</dbReference>
<dbReference type="EMBL" id="KV876320">
    <property type="protein sequence ID" value="RZR74627.1"/>
    <property type="molecule type" value="Genomic_DNA"/>
</dbReference>
<dbReference type="Pfam" id="PF13912">
    <property type="entry name" value="zf-C2H2_6"/>
    <property type="match status" value="1"/>
</dbReference>
<dbReference type="Gene3D" id="3.30.160.60">
    <property type="entry name" value="Classic Zinc Finger"/>
    <property type="match status" value="1"/>
</dbReference>
<gene>
    <name evidence="1" type="ORF">BHM03_00039611</name>
</gene>
<proteinExistence type="predicted"/>
<dbReference type="InterPro" id="IPR013087">
    <property type="entry name" value="Znf_C2H2_type"/>
</dbReference>
<reference evidence="1" key="1">
    <citation type="journal article" date="2018" name="Data Brief">
        <title>Genome sequence data from 17 accessions of Ensete ventricosum, a staple food crop for millions in Ethiopia.</title>
        <authorList>
            <person name="Yemataw Z."/>
            <person name="Muzemil S."/>
            <person name="Ambachew D."/>
            <person name="Tripathi L."/>
            <person name="Tesfaye K."/>
            <person name="Chala A."/>
            <person name="Farbos A."/>
            <person name="O'Neill P."/>
            <person name="Moore K."/>
            <person name="Grant M."/>
            <person name="Studholme D.J."/>
        </authorList>
    </citation>
    <scope>NUCLEOTIDE SEQUENCE [LARGE SCALE GENOMIC DNA]</scope>
    <source>
        <tissue evidence="1">Leaf</tissue>
    </source>
</reference>
<sequence>MNYKSHVVCSRSNIYASTIDVELKLGWQDEDARRPPCSGHACSLCTKSFTSLQALGGHQTAHRKEMEQMRRQHKAIMTAPPPIVTGTSPDHVVEDKGTTTNLQPLREKQLARDEEDGSVDLELTLCGGGLDLTLRL</sequence>
<name>A0A444BVE9_ENSVE</name>
<dbReference type="SUPFAM" id="SSF57667">
    <property type="entry name" value="beta-beta-alpha zinc fingers"/>
    <property type="match status" value="1"/>
</dbReference>
<dbReference type="PROSITE" id="PS50157">
    <property type="entry name" value="ZINC_FINGER_C2H2_2"/>
    <property type="match status" value="1"/>
</dbReference>